<dbReference type="Proteomes" id="UP000589896">
    <property type="component" value="Unassembled WGS sequence"/>
</dbReference>
<dbReference type="PANTHER" id="PTHR11851">
    <property type="entry name" value="METALLOPROTEASE"/>
    <property type="match status" value="1"/>
</dbReference>
<dbReference type="Pfam" id="PF05193">
    <property type="entry name" value="Peptidase_M16_C"/>
    <property type="match status" value="2"/>
</dbReference>
<evidence type="ECO:0000256" key="1">
    <source>
        <dbReference type="ARBA" id="ARBA00001947"/>
    </source>
</evidence>
<evidence type="ECO:0000256" key="3">
    <source>
        <dbReference type="RuleBase" id="RU004447"/>
    </source>
</evidence>
<dbReference type="GO" id="GO:0006508">
    <property type="term" value="P:proteolysis"/>
    <property type="evidence" value="ECO:0007669"/>
    <property type="project" value="InterPro"/>
</dbReference>
<dbReference type="PANTHER" id="PTHR11851:SF49">
    <property type="entry name" value="MITOCHONDRIAL-PROCESSING PEPTIDASE SUBUNIT ALPHA"/>
    <property type="match status" value="1"/>
</dbReference>
<accession>A0A7Z0TXZ8</accession>
<feature type="domain" description="Peptidase M16 N-terminal" evidence="5">
    <location>
        <begin position="55"/>
        <end position="195"/>
    </location>
</feature>
<feature type="chain" id="PRO_5030570594" evidence="4">
    <location>
        <begin position="25"/>
        <end position="916"/>
    </location>
</feature>
<dbReference type="InterPro" id="IPR011249">
    <property type="entry name" value="Metalloenz_LuxS/M16"/>
</dbReference>
<dbReference type="RefSeq" id="WP_180543861.1">
    <property type="nucleotide sequence ID" value="NZ_JACCJZ010000010.1"/>
</dbReference>
<sequence length="916" mass="99719">MHRRLGAVLLALCMALGATMAAQAQAPRLEAPVHSAEGIDEYRFDNGLRLVLFPDASRPVTTVNVTYRVGSRHEGYGETGMAHLLEHLVFKGTPTHPDIPGAMRARGIRFNGTTWYDRTNYFASFARDDDTLAWLLRLEADRMVNSRIARADLDSEMTVVRNEMESGENNPARVLMQRVMGAAYQWHNYGNATIGARSDVENVPIERLQAFYRTWYQPDNAVLVIAGDFDPAQALALVDRHFGALPRPQRALPVTYTREAPQDGPRHVVVRRVGRTPYLAAGYHVPGARHADAAALSVLAHVLGQTPGGRLHRALVERGPATGVSATHYSLDEAGYFSVLVQAQEDADLDGLEATLLGAMERAGETPFTQAEVDEARQAQLAGFERAMRDPNAIGIALSEAIAQGDWRLWLLARDRLESVTVDDVARVAGTYLRLDNRTSGRFVPTDASDRVTVPEAPAAEALLESYTGREALMAGEPFDPSPANIDARTRTWTLSNGARLAVLDKRTRGGAVQVRMTLRLGDADSLHGLAESGAMTGAMLMRGAGRYDRAALSRELTRLRSILSVGGNATSINVGATTDRTNVDGLLELLAVVLREPTFPAEEFEQLRIQSITGIRGSMSEPGAVANQAMARHFDVFTPGHPYHSPSFMARIAALETLDVDDLRGFHRRFHGMGPGATIAIVGDVDAEAVRAQLERLFGDWAQATPFTRIPFPPTAPAPAHVRLHTPDRANAAFMARQPLALDQDHPDFPALLLGNEILGGGGMTSRLADRIRQRDGLSYTVSSSLTANVFDPVGSFSGYAIAAPDNIDRVEQAFREELQRLIETDIPATELGDTLDGLLRARRATRASDIQLVGMLNDNLYLGRDLAFSAAFEERLRALTPEQVRAAIARHLDPAQLSVFLGGDFGAAETPMVP</sequence>
<name>A0A7Z0TXZ8_9GAMM</name>
<dbReference type="SUPFAM" id="SSF63411">
    <property type="entry name" value="LuxS/MPP-like metallohydrolase"/>
    <property type="match status" value="4"/>
</dbReference>
<dbReference type="PROSITE" id="PS00143">
    <property type="entry name" value="INSULINASE"/>
    <property type="match status" value="1"/>
</dbReference>
<proteinExistence type="inferred from homology"/>
<evidence type="ECO:0000259" key="6">
    <source>
        <dbReference type="Pfam" id="PF05193"/>
    </source>
</evidence>
<evidence type="ECO:0000256" key="2">
    <source>
        <dbReference type="ARBA" id="ARBA00007261"/>
    </source>
</evidence>
<feature type="domain" description="Peptidase M16 C-terminal" evidence="6">
    <location>
        <begin position="659"/>
        <end position="834"/>
    </location>
</feature>
<dbReference type="InterPro" id="IPR050361">
    <property type="entry name" value="MPP/UQCRC_Complex"/>
</dbReference>
<dbReference type="AlphaFoldDB" id="A0A7Z0TXZ8"/>
<gene>
    <name evidence="7" type="ORF">H0E82_03605</name>
</gene>
<comment type="cofactor">
    <cofactor evidence="1">
        <name>Zn(2+)</name>
        <dbReference type="ChEBI" id="CHEBI:29105"/>
    </cofactor>
</comment>
<comment type="caution">
    <text evidence="7">The sequence shown here is derived from an EMBL/GenBank/DDBJ whole genome shotgun (WGS) entry which is preliminary data.</text>
</comment>
<organism evidence="7 8">
    <name type="scientific">Luteimonas deserti</name>
    <dbReference type="NCBI Taxonomy" id="2752306"/>
    <lineage>
        <taxon>Bacteria</taxon>
        <taxon>Pseudomonadati</taxon>
        <taxon>Pseudomonadota</taxon>
        <taxon>Gammaproteobacteria</taxon>
        <taxon>Lysobacterales</taxon>
        <taxon>Lysobacteraceae</taxon>
        <taxon>Luteimonas</taxon>
    </lineage>
</organism>
<dbReference type="InterPro" id="IPR007863">
    <property type="entry name" value="Peptidase_M16_C"/>
</dbReference>
<dbReference type="InterPro" id="IPR001431">
    <property type="entry name" value="Pept_M16_Zn_BS"/>
</dbReference>
<dbReference type="GO" id="GO:0004222">
    <property type="term" value="F:metalloendopeptidase activity"/>
    <property type="evidence" value="ECO:0007669"/>
    <property type="project" value="InterPro"/>
</dbReference>
<evidence type="ECO:0000313" key="8">
    <source>
        <dbReference type="Proteomes" id="UP000589896"/>
    </source>
</evidence>
<dbReference type="EMBL" id="JACCJZ010000010">
    <property type="protein sequence ID" value="NYZ61852.1"/>
    <property type="molecule type" value="Genomic_DNA"/>
</dbReference>
<dbReference type="Pfam" id="PF00675">
    <property type="entry name" value="Peptidase_M16"/>
    <property type="match status" value="1"/>
</dbReference>
<keyword evidence="8" id="KW-1185">Reference proteome</keyword>
<dbReference type="Gene3D" id="3.30.830.10">
    <property type="entry name" value="Metalloenzyme, LuxS/M16 peptidase-like"/>
    <property type="match status" value="4"/>
</dbReference>
<reference evidence="7 8" key="1">
    <citation type="submission" date="2020-07" db="EMBL/GenBank/DDBJ databases">
        <title>isolation of Luteimonas sp. SJ-16.</title>
        <authorList>
            <person name="Huang X.-X."/>
            <person name="Xu L."/>
            <person name="Sun J.-Q."/>
        </authorList>
    </citation>
    <scope>NUCLEOTIDE SEQUENCE [LARGE SCALE GENOMIC DNA]</scope>
    <source>
        <strain evidence="7 8">SJ-16</strain>
    </source>
</reference>
<evidence type="ECO:0000313" key="7">
    <source>
        <dbReference type="EMBL" id="NYZ61852.1"/>
    </source>
</evidence>
<feature type="signal peptide" evidence="4">
    <location>
        <begin position="1"/>
        <end position="24"/>
    </location>
</feature>
<dbReference type="GO" id="GO:0046872">
    <property type="term" value="F:metal ion binding"/>
    <property type="evidence" value="ECO:0007669"/>
    <property type="project" value="InterPro"/>
</dbReference>
<evidence type="ECO:0000256" key="4">
    <source>
        <dbReference type="SAM" id="SignalP"/>
    </source>
</evidence>
<keyword evidence="4" id="KW-0732">Signal</keyword>
<evidence type="ECO:0000259" key="5">
    <source>
        <dbReference type="Pfam" id="PF00675"/>
    </source>
</evidence>
<comment type="similarity">
    <text evidence="2 3">Belongs to the peptidase M16 family.</text>
</comment>
<feature type="domain" description="Peptidase M16 C-terminal" evidence="6">
    <location>
        <begin position="204"/>
        <end position="379"/>
    </location>
</feature>
<dbReference type="InterPro" id="IPR011765">
    <property type="entry name" value="Pept_M16_N"/>
</dbReference>
<protein>
    <submittedName>
        <fullName evidence="7">Insulinase family protein</fullName>
    </submittedName>
</protein>